<accession>A0A6J7IW56</accession>
<dbReference type="SUPFAM" id="SSF50249">
    <property type="entry name" value="Nucleic acid-binding proteins"/>
    <property type="match status" value="1"/>
</dbReference>
<dbReference type="AlphaFoldDB" id="A0A6J7IW56"/>
<reference evidence="1" key="1">
    <citation type="submission" date="2020-05" db="EMBL/GenBank/DDBJ databases">
        <authorList>
            <person name="Chiriac C."/>
            <person name="Salcher M."/>
            <person name="Ghai R."/>
            <person name="Kavagutti S V."/>
        </authorList>
    </citation>
    <scope>NUCLEOTIDE SEQUENCE</scope>
</reference>
<organism evidence="1">
    <name type="scientific">freshwater metagenome</name>
    <dbReference type="NCBI Taxonomy" id="449393"/>
    <lineage>
        <taxon>unclassified sequences</taxon>
        <taxon>metagenomes</taxon>
        <taxon>ecological metagenomes</taxon>
    </lineage>
</organism>
<sequence>MSAAIMPACVACGWQGRPRRIWCPRCGGAAWADAPLPEATVVATTQVRRHVGGVVDPPEVVCLVTTDDGATFIARCDDAVPPKPKDRVSLAFDSGLVAHALPKSSRARAGAKRKVGP</sequence>
<evidence type="ECO:0000313" key="1">
    <source>
        <dbReference type="EMBL" id="CAB4934477.1"/>
    </source>
</evidence>
<gene>
    <name evidence="1" type="ORF">UFOPK3772_00479</name>
</gene>
<protein>
    <submittedName>
        <fullName evidence="1">Unannotated protein</fullName>
    </submittedName>
</protein>
<dbReference type="EMBL" id="CAFBNE010000009">
    <property type="protein sequence ID" value="CAB4934477.1"/>
    <property type="molecule type" value="Genomic_DNA"/>
</dbReference>
<proteinExistence type="predicted"/>
<name>A0A6J7IW56_9ZZZZ</name>
<dbReference type="InterPro" id="IPR012340">
    <property type="entry name" value="NA-bd_OB-fold"/>
</dbReference>